<feature type="transmembrane region" description="Helical" evidence="8">
    <location>
        <begin position="141"/>
        <end position="158"/>
    </location>
</feature>
<name>A0A2V3J2B5_9FLOR</name>
<accession>A0A2V3J2B5</accession>
<evidence type="ECO:0000256" key="5">
    <source>
        <dbReference type="ARBA" id="ARBA00022989"/>
    </source>
</evidence>
<dbReference type="PANTHER" id="PTHR12226:SF2">
    <property type="entry name" value="MANNOSE-P-DOLICHOL UTILIZATION DEFECT 1 PROTEIN"/>
    <property type="match status" value="1"/>
</dbReference>
<evidence type="ECO:0000256" key="3">
    <source>
        <dbReference type="ARBA" id="ARBA00022692"/>
    </source>
</evidence>
<proteinExistence type="inferred from homology"/>
<keyword evidence="10" id="KW-1185">Reference proteome</keyword>
<dbReference type="Proteomes" id="UP000247409">
    <property type="component" value="Unassembled WGS sequence"/>
</dbReference>
<feature type="transmembrane region" description="Helical" evidence="8">
    <location>
        <begin position="74"/>
        <end position="94"/>
    </location>
</feature>
<comment type="subcellular location">
    <subcellularLocation>
        <location evidence="1">Membrane</location>
        <topology evidence="1">Multi-pass membrane protein</topology>
    </subcellularLocation>
</comment>
<evidence type="ECO:0000256" key="7">
    <source>
        <dbReference type="ARBA" id="ARBA00038475"/>
    </source>
</evidence>
<dbReference type="Pfam" id="PF04193">
    <property type="entry name" value="PQ-loop"/>
    <property type="match status" value="2"/>
</dbReference>
<evidence type="ECO:0000256" key="1">
    <source>
        <dbReference type="ARBA" id="ARBA00004141"/>
    </source>
</evidence>
<dbReference type="SMART" id="SM00679">
    <property type="entry name" value="CTNS"/>
    <property type="match status" value="2"/>
</dbReference>
<evidence type="ECO:0000256" key="6">
    <source>
        <dbReference type="ARBA" id="ARBA00023136"/>
    </source>
</evidence>
<feature type="transmembrane region" description="Helical" evidence="8">
    <location>
        <begin position="164"/>
        <end position="184"/>
    </location>
</feature>
<keyword evidence="3 8" id="KW-0812">Transmembrane</keyword>
<organism evidence="9 10">
    <name type="scientific">Gracilariopsis chorda</name>
    <dbReference type="NCBI Taxonomy" id="448386"/>
    <lineage>
        <taxon>Eukaryota</taxon>
        <taxon>Rhodophyta</taxon>
        <taxon>Florideophyceae</taxon>
        <taxon>Rhodymeniophycidae</taxon>
        <taxon>Gracilariales</taxon>
        <taxon>Gracilariaceae</taxon>
        <taxon>Gracilariopsis</taxon>
    </lineage>
</organism>
<comment type="caution">
    <text evidence="9">The sequence shown here is derived from an EMBL/GenBank/DDBJ whole genome shotgun (WGS) entry which is preliminary data.</text>
</comment>
<sequence length="287" mass="31313">MAFIASLSPAVSPFRPAHPRRSRCLPFRPVCLPVRRVAPLLCVAPPPPLSVRPAALSAILAAVPAAVPPSNRLLIVLSTIVGVCVLIGSVLYKIPQIVRVLRRRSAAGISVLMYILETVGTTFSAVYCARRHIPFSTYGESVFIMVQNALILMLIVFFERLPRVPAVCSALVYVLCLLCLYSSLVPMRIITVLQVCSIPILNLARVPQILLNLRSKSTGELAPITLGLQLLGNVARIFTTIAQVRDPLMLTAIAVATCFNTTLFAQWFKYSRVLPTRVNPIPNPSKP</sequence>
<keyword evidence="4" id="KW-0677">Repeat</keyword>
<dbReference type="PANTHER" id="PTHR12226">
    <property type="entry name" value="MANNOSE-P-DOLICHOL UTILIZATION DEFECT 1 LEC35 -RELATED"/>
    <property type="match status" value="1"/>
</dbReference>
<keyword evidence="5 8" id="KW-1133">Transmembrane helix</keyword>
<keyword evidence="6 8" id="KW-0472">Membrane</keyword>
<feature type="transmembrane region" description="Helical" evidence="8">
    <location>
        <begin position="248"/>
        <end position="268"/>
    </location>
</feature>
<evidence type="ECO:0000313" key="9">
    <source>
        <dbReference type="EMBL" id="PXF48483.1"/>
    </source>
</evidence>
<dbReference type="InterPro" id="IPR006603">
    <property type="entry name" value="PQ-loop_rpt"/>
</dbReference>
<dbReference type="OrthoDB" id="271506at2759"/>
<evidence type="ECO:0000256" key="4">
    <source>
        <dbReference type="ARBA" id="ARBA00022737"/>
    </source>
</evidence>
<comment type="similarity">
    <text evidence="7">Belongs to the MPDU1 (TC 2.A.43.3) family.</text>
</comment>
<protein>
    <submittedName>
        <fullName evidence="9">Mannose-P-dolichol utilization defect 1 protein</fullName>
    </submittedName>
</protein>
<dbReference type="InterPro" id="IPR016817">
    <property type="entry name" value="MannP-dilichol_defect-1"/>
</dbReference>
<gene>
    <name evidence="9" type="ORF">BWQ96_01652</name>
</gene>
<reference evidence="9 10" key="1">
    <citation type="journal article" date="2018" name="Mol. Biol. Evol.">
        <title>Analysis of the draft genome of the red seaweed Gracilariopsis chorda provides insights into genome size evolution in Rhodophyta.</title>
        <authorList>
            <person name="Lee J."/>
            <person name="Yang E.C."/>
            <person name="Graf L."/>
            <person name="Yang J.H."/>
            <person name="Qiu H."/>
            <person name="Zel Zion U."/>
            <person name="Chan C.X."/>
            <person name="Stephens T.G."/>
            <person name="Weber A.P.M."/>
            <person name="Boo G.H."/>
            <person name="Boo S.M."/>
            <person name="Kim K.M."/>
            <person name="Shin Y."/>
            <person name="Jung M."/>
            <person name="Lee S.J."/>
            <person name="Yim H.S."/>
            <person name="Lee J.H."/>
            <person name="Bhattacharya D."/>
            <person name="Yoon H.S."/>
        </authorList>
    </citation>
    <scope>NUCLEOTIDE SEQUENCE [LARGE SCALE GENOMIC DNA]</scope>
    <source>
        <strain evidence="9 10">SKKU-2015</strain>
        <tissue evidence="9">Whole body</tissue>
    </source>
</reference>
<feature type="transmembrane region" description="Helical" evidence="8">
    <location>
        <begin position="106"/>
        <end position="129"/>
    </location>
</feature>
<evidence type="ECO:0000313" key="10">
    <source>
        <dbReference type="Proteomes" id="UP000247409"/>
    </source>
</evidence>
<keyword evidence="2" id="KW-0813">Transport</keyword>
<evidence type="ECO:0000256" key="8">
    <source>
        <dbReference type="SAM" id="Phobius"/>
    </source>
</evidence>
<dbReference type="EMBL" id="NBIV01000013">
    <property type="protein sequence ID" value="PXF48483.1"/>
    <property type="molecule type" value="Genomic_DNA"/>
</dbReference>
<dbReference type="AlphaFoldDB" id="A0A2V3J2B5"/>
<evidence type="ECO:0000256" key="2">
    <source>
        <dbReference type="ARBA" id="ARBA00022448"/>
    </source>
</evidence>
<dbReference type="GO" id="GO:0016020">
    <property type="term" value="C:membrane"/>
    <property type="evidence" value="ECO:0007669"/>
    <property type="project" value="UniProtKB-SubCell"/>
</dbReference>
<dbReference type="Gene3D" id="1.20.1280.290">
    <property type="match status" value="2"/>
</dbReference>